<name>A0A0K2LEZ0_9LACO</name>
<keyword evidence="3" id="KW-1185">Reference proteome</keyword>
<proteinExistence type="predicted"/>
<gene>
    <name evidence="2" type="ORF">JP39_11135</name>
</gene>
<feature type="chain" id="PRO_5005480244" description="WxL domain-containing protein" evidence="1">
    <location>
        <begin position="32"/>
        <end position="848"/>
    </location>
</feature>
<dbReference type="OrthoDB" id="2306834at2"/>
<dbReference type="AlphaFoldDB" id="A0A0K2LEZ0"/>
<evidence type="ECO:0008006" key="4">
    <source>
        <dbReference type="Google" id="ProtNLM"/>
    </source>
</evidence>
<sequence>MKHLNKSKLPVVFALLITSLAMLFKFTQVSAATDADLSSADQATINKAPTGLLMSNYFTIKNPTNNSSDSSFRFKSNSAFISNNDKVLVLAHGTSTNSADNTAVGPGWPFPIYPAITNKTGSYGAAWSNIDTAYFEAGKPQTFSAWMSFGSGESTTETANGQGIALVLQNNPDGSTQMGAGQEGLGVYGYDKSTSKGFSNSLATTEAVAKTAVQNSIALEFDTQKQDSASALYPPIMYTMDTAYSYYSTNTFDSKRIGVPAPSGFPDDTALGAGGNYGHIALTYPSSPATYYPLGIDNTSFYSPFSEGYSMFHIHRQQSPHLADGTDSNNNRIGWHHLTFRWMPSADLKTAVISYSFNDKDPDGSINNWVNRIDDNITVDMSQLGNITSDSKIYWGFTGANNNINPDVASKLVSVESIPDLVNASIDATVTDKTKNKVMFDDPDGGTGDTTDRKVASGDKVQLDYKLTYEDGREDWKDIASKIILPKNINYDTTDGNIGTIKYGNGDSEQIPVSALSTDSNGLQTINYTFLQNLGNISATSKIANIIINGVAVNETKSDVAVDSQPATFTGSNNIESTSTPKFTVLYKKDWTLSLTNPMTDPVTLIYQQDNATLNLNANLNYTGKTSPAFATNDPIQYQISVGGHDLTYNTTVSANSDTLSDVIPLRTIIENAGLDFWSLFPNDEMQKVTISAIDNDGVTSNTATYNIQVKTNHLLEMKPDDNLQFKSFNYLSMKEYIQRANDYDVSVTSYQNPWMLQVSASELMNGDTKFNGVIVNKNTQGTTVLTNNSAIIAKDNNSYDTETTTSISKLNKWTTDTGLLLKNYGLSSSKKYSGTLTWTIMDYDDSL</sequence>
<evidence type="ECO:0000313" key="3">
    <source>
        <dbReference type="Proteomes" id="UP000061546"/>
    </source>
</evidence>
<accession>A0A0K2LEZ0</accession>
<organism evidence="2 3">
    <name type="scientific">Companilactobacillus heilongjiangensis</name>
    <dbReference type="NCBI Taxonomy" id="1074467"/>
    <lineage>
        <taxon>Bacteria</taxon>
        <taxon>Bacillati</taxon>
        <taxon>Bacillota</taxon>
        <taxon>Bacilli</taxon>
        <taxon>Lactobacillales</taxon>
        <taxon>Lactobacillaceae</taxon>
        <taxon>Companilactobacillus</taxon>
    </lineage>
</organism>
<evidence type="ECO:0000256" key="1">
    <source>
        <dbReference type="SAM" id="SignalP"/>
    </source>
</evidence>
<feature type="signal peptide" evidence="1">
    <location>
        <begin position="1"/>
        <end position="31"/>
    </location>
</feature>
<dbReference type="Proteomes" id="UP000061546">
    <property type="component" value="Chromosome"/>
</dbReference>
<dbReference type="RefSeq" id="WP_041500123.1">
    <property type="nucleotide sequence ID" value="NZ_BJDV01000003.1"/>
</dbReference>
<dbReference type="EMBL" id="CP012559">
    <property type="protein sequence ID" value="ALB29862.1"/>
    <property type="molecule type" value="Genomic_DNA"/>
</dbReference>
<dbReference type="KEGG" id="lhi:JP39_11135"/>
<evidence type="ECO:0000313" key="2">
    <source>
        <dbReference type="EMBL" id="ALB29862.1"/>
    </source>
</evidence>
<keyword evidence="1" id="KW-0732">Signal</keyword>
<reference evidence="2 3" key="1">
    <citation type="submission" date="2015-08" db="EMBL/GenBank/DDBJ databases">
        <title>Genomic sequence of Lactobacillus heilongjiangensis DSM 28069, isolated from Chinese traditional pickle.</title>
        <authorList>
            <person name="Jiang X."/>
            <person name="Zheng B."/>
            <person name="Cheng H."/>
        </authorList>
    </citation>
    <scope>NUCLEOTIDE SEQUENCE [LARGE SCALE GENOMIC DNA]</scope>
    <source>
        <strain evidence="2 3">DSM 28069</strain>
    </source>
</reference>
<protein>
    <recommendedName>
        <fullName evidence="4">WxL domain-containing protein</fullName>
    </recommendedName>
</protein>